<dbReference type="GO" id="GO:0042062">
    <property type="term" value="P:long-term strengthening of neuromuscular junction"/>
    <property type="evidence" value="ECO:0007669"/>
    <property type="project" value="UniProtKB-ARBA"/>
</dbReference>
<dbReference type="InterPro" id="IPR041681">
    <property type="entry name" value="PH_9"/>
</dbReference>
<dbReference type="PRINTS" id="PR00683">
    <property type="entry name" value="SPECTRINPH"/>
</dbReference>
<dbReference type="SMART" id="SM00326">
    <property type="entry name" value="SH3"/>
    <property type="match status" value="1"/>
</dbReference>
<evidence type="ECO:0000256" key="7">
    <source>
        <dbReference type="ARBA" id="ARBA00022658"/>
    </source>
</evidence>
<keyword evidence="8" id="KW-0493">Microtubule</keyword>
<keyword evidence="11" id="KW-0206">Cytoskeleton</keyword>
<evidence type="ECO:0000256" key="4">
    <source>
        <dbReference type="ARBA" id="ARBA00022467"/>
    </source>
</evidence>
<dbReference type="InterPro" id="IPR001452">
    <property type="entry name" value="SH3_domain"/>
</dbReference>
<dbReference type="Proteomes" id="UP000007819">
    <property type="component" value="Chromosome A2"/>
</dbReference>
<dbReference type="FunFam" id="1.20.58.60:FF:000152">
    <property type="entry name" value="Spectrin, beta, non-erythrocytic 5"/>
    <property type="match status" value="1"/>
</dbReference>
<dbReference type="FunFam" id="1.20.58.60:FF:000007">
    <property type="entry name" value="Spectrin alpha chain non-erythrocytic 1"/>
    <property type="match status" value="3"/>
</dbReference>
<reference evidence="19" key="1">
    <citation type="submission" date="2010-06" db="EMBL/GenBank/DDBJ databases">
        <authorList>
            <person name="Jiang H."/>
            <person name="Abraham K."/>
            <person name="Ali S."/>
            <person name="Alsbrooks S.L."/>
            <person name="Anim B.N."/>
            <person name="Anosike U.S."/>
            <person name="Attaway T."/>
            <person name="Bandaranaike D.P."/>
            <person name="Battles P.K."/>
            <person name="Bell S.N."/>
            <person name="Bell A.V."/>
            <person name="Beltran B."/>
            <person name="Bickham C."/>
            <person name="Bustamante Y."/>
            <person name="Caleb T."/>
            <person name="Canada A."/>
            <person name="Cardenas V."/>
            <person name="Carter K."/>
            <person name="Chacko J."/>
            <person name="Chandrabose M.N."/>
            <person name="Chavez D."/>
            <person name="Chavez A."/>
            <person name="Chen L."/>
            <person name="Chu H.-S."/>
            <person name="Claassen K.J."/>
            <person name="Cockrell R."/>
            <person name="Collins M."/>
            <person name="Cooper J.A."/>
            <person name="Cree A."/>
            <person name="Curry S.M."/>
            <person name="Da Y."/>
            <person name="Dao M.D."/>
            <person name="Das B."/>
            <person name="Davila M.-L."/>
            <person name="Davy-Carroll L."/>
            <person name="Denson S."/>
            <person name="Dinh H."/>
            <person name="Ebong V.E."/>
            <person name="Edwards J.R."/>
            <person name="Egan A."/>
            <person name="El-Daye J."/>
            <person name="Escobedo L."/>
            <person name="Fernandez S."/>
            <person name="Fernando P.R."/>
            <person name="Flagg N."/>
            <person name="Forbes L.D."/>
            <person name="Fowler R.G."/>
            <person name="Fu Q."/>
            <person name="Gabisi R.A."/>
            <person name="Ganer J."/>
            <person name="Garbino Pronczuk A."/>
            <person name="Garcia R.M."/>
            <person name="Garner T."/>
            <person name="Garrett T.E."/>
            <person name="Gonzalez D.A."/>
            <person name="Hamid H."/>
            <person name="Hawkins E.S."/>
            <person name="Hirani K."/>
            <person name="Hogues M.E."/>
            <person name="Hollins B."/>
            <person name="Hsiao C.-H."/>
            <person name="Jabil R."/>
            <person name="James M.L."/>
            <person name="Jhangiani S.N."/>
            <person name="Johnson B."/>
            <person name="Johnson Q."/>
            <person name="Joshi V."/>
            <person name="Kalu J.B."/>
            <person name="Kam C."/>
            <person name="Kashfia A."/>
            <person name="Keebler J."/>
            <person name="Kisamo H."/>
            <person name="Kovar C.L."/>
            <person name="Lago L.A."/>
            <person name="Lai C.-Y."/>
            <person name="Laidlaw J."/>
            <person name="Lara F."/>
            <person name="Le T.-K."/>
            <person name="Lee S.L."/>
            <person name="Legall F.H."/>
            <person name="Lemon S.J."/>
            <person name="Lewis L.R."/>
            <person name="Li B."/>
            <person name="Liu Y."/>
            <person name="Liu Y.-S."/>
            <person name="Lopez J."/>
            <person name="Lozado R.J."/>
            <person name="Lu J."/>
            <person name="Madu R.C."/>
            <person name="Maheshwari M."/>
            <person name="Maheshwari R."/>
            <person name="Malloy K."/>
            <person name="Martinez E."/>
            <person name="Mathew T."/>
            <person name="Mercado I.C."/>
            <person name="Mercado C."/>
            <person name="Meyer B."/>
            <person name="Montgomery K."/>
            <person name="Morgan M.B."/>
            <person name="Munidasa M."/>
            <person name="Nazareth L.V."/>
            <person name="Nelson J."/>
            <person name="Ng B.M."/>
            <person name="Nguyen N.B."/>
            <person name="Nguyen P.Q."/>
            <person name="Nguyen T."/>
            <person name="Obregon M."/>
            <person name="Okwuonu G.O."/>
            <person name="Onwere C.G."/>
            <person name="Orozco G."/>
            <person name="Parra A."/>
            <person name="Patel S."/>
            <person name="Patil S."/>
            <person name="Perez A."/>
            <person name="Perez Y."/>
            <person name="Pham C."/>
            <person name="Primus E.L."/>
            <person name="Pu L.-L."/>
            <person name="Puazo M."/>
            <person name="Qin X."/>
            <person name="Quiroz J.B."/>
            <person name="Reese J."/>
            <person name="Richards S."/>
            <person name="Rives C.M."/>
            <person name="Robberts R."/>
            <person name="Ruiz S.J."/>
            <person name="Ruiz M.J."/>
            <person name="Santibanez J."/>
            <person name="Schneider B.W."/>
            <person name="Sisson I."/>
            <person name="Smith M."/>
            <person name="Sodergren E."/>
            <person name="Song X.-Z."/>
            <person name="Song B.B."/>
            <person name="Summersgill H."/>
            <person name="Thelus R."/>
            <person name="Thornton R.D."/>
            <person name="Trejos Z.Y."/>
            <person name="Usmani K."/>
            <person name="Vattathil S."/>
            <person name="Villasana D."/>
            <person name="Walker D.L."/>
            <person name="Wang S."/>
            <person name="Wang K."/>
            <person name="White C.S."/>
            <person name="Williams A.C."/>
            <person name="Williamson J."/>
            <person name="Wilson K."/>
            <person name="Woghiren I.O."/>
            <person name="Woodworth J.R."/>
            <person name="Worley K.C."/>
            <person name="Wright R.A."/>
            <person name="Wu W."/>
            <person name="Young L."/>
            <person name="Zhang L."/>
            <person name="Zhang J."/>
            <person name="Zhu Y."/>
            <person name="Muzny D.M."/>
            <person name="Weinstock G."/>
            <person name="Gibbs R.A."/>
        </authorList>
    </citation>
    <scope>NUCLEOTIDE SEQUENCE [LARGE SCALE GENOMIC DNA]</scope>
    <source>
        <strain evidence="19">LSR1</strain>
    </source>
</reference>
<dbReference type="RefSeq" id="XP_029345618.1">
    <property type="nucleotide sequence ID" value="XM_029489758.1"/>
</dbReference>
<dbReference type="FunFam" id="1.20.58.60:FF:000017">
    <property type="entry name" value="Spectrin alpha chain, non-erythrocytic 1"/>
    <property type="match status" value="1"/>
</dbReference>
<evidence type="ECO:0000256" key="13">
    <source>
        <dbReference type="SAM" id="Coils"/>
    </source>
</evidence>
<feature type="domain" description="Calponin-homology (CH)" evidence="17">
    <location>
        <begin position="145"/>
        <end position="250"/>
    </location>
</feature>
<feature type="domain" description="SH3" evidence="15">
    <location>
        <begin position="830"/>
        <end position="887"/>
    </location>
</feature>
<dbReference type="FunFam" id="1.10.418.10:FF:000001">
    <property type="entry name" value="Actinin alpha 1"/>
    <property type="match status" value="1"/>
</dbReference>
<dbReference type="Pfam" id="PF00435">
    <property type="entry name" value="Spectrin"/>
    <property type="match status" value="29"/>
</dbReference>
<feature type="coiled-coil region" evidence="13">
    <location>
        <begin position="1216"/>
        <end position="1275"/>
    </location>
</feature>
<dbReference type="GO" id="GO:0048790">
    <property type="term" value="P:maintenance of presynaptic active zone structure"/>
    <property type="evidence" value="ECO:0007669"/>
    <property type="project" value="UniProtKB-ARBA"/>
</dbReference>
<feature type="coiled-coil region" evidence="13">
    <location>
        <begin position="1963"/>
        <end position="1990"/>
    </location>
</feature>
<feature type="region of interest" description="Disordered" evidence="14">
    <location>
        <begin position="915"/>
        <end position="936"/>
    </location>
</feature>
<dbReference type="FunFam" id="1.20.58.60:FF:000019">
    <property type="entry name" value="Spectrin beta chain"/>
    <property type="match status" value="2"/>
</dbReference>
<evidence type="ECO:0000259" key="17">
    <source>
        <dbReference type="PROSITE" id="PS50021"/>
    </source>
</evidence>
<keyword evidence="7" id="KW-0344">Guanine-nucleotide releasing factor</keyword>
<dbReference type="PROSITE" id="PS50003">
    <property type="entry name" value="PH_DOMAIN"/>
    <property type="match status" value="1"/>
</dbReference>
<dbReference type="SMART" id="SM00033">
    <property type="entry name" value="CH"/>
    <property type="match status" value="2"/>
</dbReference>
<dbReference type="FunFam" id="2.30.29.30:FF:000024">
    <property type="entry name" value="Spectrin beta chain"/>
    <property type="match status" value="1"/>
</dbReference>
<keyword evidence="19" id="KW-1185">Reference proteome</keyword>
<dbReference type="FunFam" id="1.20.58.60:FF:000191">
    <property type="entry name" value="Spectrin, beta, non-erythrocytic 5"/>
    <property type="match status" value="1"/>
</dbReference>
<feature type="domain" description="PH" evidence="16">
    <location>
        <begin position="3746"/>
        <end position="3854"/>
    </location>
</feature>
<dbReference type="SUPFAM" id="SSF50729">
    <property type="entry name" value="PH domain-like"/>
    <property type="match status" value="1"/>
</dbReference>
<evidence type="ECO:0000256" key="14">
    <source>
        <dbReference type="SAM" id="MobiDB-lite"/>
    </source>
</evidence>
<feature type="compositionally biased region" description="Low complexity" evidence="14">
    <location>
        <begin position="3878"/>
        <end position="3895"/>
    </location>
</feature>
<dbReference type="SMART" id="SM00150">
    <property type="entry name" value="SPEC"/>
    <property type="match status" value="29"/>
</dbReference>
<dbReference type="KEGG" id="api:100165619"/>
<dbReference type="CDD" id="cd00176">
    <property type="entry name" value="SPEC"/>
    <property type="match status" value="16"/>
</dbReference>
<keyword evidence="13" id="KW-0175">Coiled coil</keyword>
<dbReference type="SMART" id="SM00233">
    <property type="entry name" value="PH"/>
    <property type="match status" value="1"/>
</dbReference>
<dbReference type="GO" id="GO:0016199">
    <property type="term" value="P:axon midline choice point recognition"/>
    <property type="evidence" value="ECO:0007669"/>
    <property type="project" value="UniProtKB-ARBA"/>
</dbReference>
<dbReference type="PANTHER" id="PTHR11915">
    <property type="entry name" value="SPECTRIN/FILAMIN RELATED CYTOSKELETAL PROTEIN"/>
    <property type="match status" value="1"/>
</dbReference>
<evidence type="ECO:0000256" key="11">
    <source>
        <dbReference type="ARBA" id="ARBA00023212"/>
    </source>
</evidence>
<feature type="compositionally biased region" description="Low complexity" evidence="14">
    <location>
        <begin position="4051"/>
        <end position="4061"/>
    </location>
</feature>
<dbReference type="CTD" id="38418"/>
<feature type="coiled-coil region" evidence="13">
    <location>
        <begin position="472"/>
        <end position="499"/>
    </location>
</feature>
<dbReference type="SUPFAM" id="SSF50044">
    <property type="entry name" value="SH3-domain"/>
    <property type="match status" value="1"/>
</dbReference>
<feature type="coiled-coil region" evidence="13">
    <location>
        <begin position="3540"/>
        <end position="3614"/>
    </location>
</feature>
<keyword evidence="9" id="KW-0677">Repeat</keyword>
<dbReference type="GO" id="GO:0031594">
    <property type="term" value="C:neuromuscular junction"/>
    <property type="evidence" value="ECO:0007669"/>
    <property type="project" value="UniProtKB-ARBA"/>
</dbReference>
<evidence type="ECO:0000256" key="8">
    <source>
        <dbReference type="ARBA" id="ARBA00022701"/>
    </source>
</evidence>
<evidence type="ECO:0000256" key="12">
    <source>
        <dbReference type="PROSITE-ProRule" id="PRU00192"/>
    </source>
</evidence>
<name>A0A8R2NQH1_ACYPI</name>
<keyword evidence="4" id="KW-0117">Actin capping</keyword>
<reference evidence="18" key="2">
    <citation type="submission" date="2022-06" db="UniProtKB">
        <authorList>
            <consortium name="EnsemblMetazoa"/>
        </authorList>
    </citation>
    <scope>IDENTIFICATION</scope>
</reference>
<evidence type="ECO:0000256" key="10">
    <source>
        <dbReference type="ARBA" id="ARBA00023203"/>
    </source>
</evidence>
<dbReference type="GO" id="GO:0008017">
    <property type="term" value="F:microtubule binding"/>
    <property type="evidence" value="ECO:0007669"/>
    <property type="project" value="UniProtKB-ARBA"/>
</dbReference>
<evidence type="ECO:0000256" key="2">
    <source>
        <dbReference type="ARBA" id="ARBA00006826"/>
    </source>
</evidence>
<evidence type="ECO:0000313" key="18">
    <source>
        <dbReference type="EnsemblMetazoa" id="XP_029345618.1"/>
    </source>
</evidence>
<dbReference type="InterPro" id="IPR001589">
    <property type="entry name" value="Actinin_actin-bd_CS"/>
</dbReference>
<feature type="coiled-coil region" evidence="13">
    <location>
        <begin position="744"/>
        <end position="778"/>
    </location>
</feature>
<dbReference type="Pfam" id="PF14604">
    <property type="entry name" value="SH3_9"/>
    <property type="match status" value="1"/>
</dbReference>
<dbReference type="InterPro" id="IPR001715">
    <property type="entry name" value="CH_dom"/>
</dbReference>
<dbReference type="Pfam" id="PF15410">
    <property type="entry name" value="PH_9"/>
    <property type="match status" value="1"/>
</dbReference>
<feature type="region of interest" description="Disordered" evidence="14">
    <location>
        <begin position="3973"/>
        <end position="4015"/>
    </location>
</feature>
<dbReference type="InterPro" id="IPR036028">
    <property type="entry name" value="SH3-like_dom_sf"/>
</dbReference>
<dbReference type="InterPro" id="IPR002017">
    <property type="entry name" value="Spectrin_repeat"/>
</dbReference>
<keyword evidence="5" id="KW-0963">Cytoplasm</keyword>
<dbReference type="SUPFAM" id="SSF46966">
    <property type="entry name" value="Spectrin repeat"/>
    <property type="match status" value="22"/>
</dbReference>
<dbReference type="FunFam" id="1.10.418.10:FF:000043">
    <property type="entry name" value="Spectrin beta chain, non-erythrocytic"/>
    <property type="match status" value="1"/>
</dbReference>
<dbReference type="Gene3D" id="1.20.58.60">
    <property type="match status" value="23"/>
</dbReference>
<sequence length="4092" mass="473271">MTQREDVLKFEQGRIKALQEERLHIQKKTFTKWMNSFLQKVRMEVDDLFVDLADGRKLLKLLEIISGEKLGKPNNGRMRVHKVENVNKSLAFLHTKVRLESIGAEDIVDGNPRLILGLIWTIILRFQIQEIEIDVDEENESSEKKSAKDALLLWCQRKTNGYKGVNIQDFTSSWRNGLGFNALIHSHRPDLLDFPSLEKNTNIDNLNIAFDVANNELGIPRLLDAEDVDISRPDEKSVITYVASYYHTFARMKNEMKSGRRIANILGQLMDIDKKKIIYEQLTSDLLEWIRMKIKELENHNFPNSLEGIQRELLAFKKYRTVEKPPKYIERSEIEALYFHINTLLKSLNQGVFIPQDGQLIHDVERNWEALDRAEHKREVALREELLRQERLEQLNYKFEKKSVLRDGYLKEMIQVLNDPRFGNSLTQVDATVKKHEAISADIMAREERFHDLNAMSDELIKENYHGAQRVKNREEEVLQRWKDLLKLLESRKINLNNISTMFSMLREIETVLSTIQEIEVTYKSEDVGPHLLVVEDLLQKQNLTEMQTTAIGETVRRLNRQGQQYVPSKHKDTALLKESLNELNTAYDRLSELSKERRARLEEARNFYQFIEDHEDEEAWLVEKQRICSADISAKDLRGVLSLQQKHKVLLDEMKVHRQKTDQICKSGLSINASEPSEVQTRVDSLQSNWNSLNSLSQLRTKQLQDAAEAYQFYADANETESWLHEHLTVLSTSDHGVDEPSAQALLARHKILEEELDAYQGDIQSLNTQADNLVKAGISNILLSNDTNQKVQAEPIEEWVFETRLLPQEVLEEEIIEHVEHRTVVEERQVPQVKSLYPFNGQGMTMTKGEVMFLLNKTNPDWWSVRKLNGQDGFVPANYVCEVEPKIMQVSVRRPHVVKSTRKVPKVKMVKQKVRVKKTRTPEKDEPTKKDDTNLNNERSIEKRITNINETYTKSQDLAKKRHALLEDSICLYGFYRECDDFEKWIKDKEKLLKAEDKLDTVESAKRKYEKFLTDLSASNKRVEDIDRAVKDFANLGHSQLDMITNRQNQIHTMWDHLNWLKAQKEKSLEGALSVELFEKTCGEARDWMTEKMDKLDGAEVGLDLKTIQALQRRHLNLERELAPVEEKVNRVNLLANSVKVSYPNEKENVIQRQKEVQALWQNVKNKALDRRSRLESAVGQQIFMNSSKNLLNWLSSVKELVNTDNSARDVVTAENLLKNHQELGDDIRAHEDEVREVSELGRQLISSGNCSSNEVKERNNKLTTEVNNITEEWAQKKEWIKQCLALQIFNKEADHIDAATSGSEMFLEYADLGGSVDDVEALLKRHEDFENSLYAQDERLKTFCEMANKLISANHYDTNHVDKRKEAVLHRRNLVKDQAAVRRNALIASRNYQAFRADVDDLKTWLTDKLKTASDESYRDLTNIERKLQKHEAFECELRANEGQLRNINKCGQGLINEENYRKDEVKTKLSELNDDWKKLVEVSVEKGRCLRQAAAQHTYNRTLDDAYFKHEELKKDLQSQQVGTDLRHCKQLLKNHQVVETEIQHWKQKIDDLVFAGEEMAQDGHFDAENILQSSKKCQQMFNGLDKPLKLRKEALDESLRFHKFGFELEAELSWIREHLPLVESGELGTDLHQAQTLYKKHKKLEAEIQGHQPMINKTLESGQSLIHQKHPETKQVSSLCTGLKDAWQDLLAKGEDRSRKLELNLKAQQFFFEASEIESWLLEKNNMLSSTDCGRDRDAASKLLTKHKALELEIDTYEGIVKEMCHTGNNMMNLKHPDIKAISSKQQYICEQFKLLQKLATARQHRLVESMCRHEYLIENYELEQWIRDNMQAASSEDYGQDFEHLLVLQNKFDDLKHRVETGSKRFKQCEDLANKLVANDSQYTSEIEKRQEEISELWQQLIVTIENREKRLKAAGEIHRFHRDVADALSRINDKDATISDDLGRDLNSVLTLIRKHEGFENDLVALEAQLQILVEDAVKLQTLYPGSNASHIAKQQETVVRSWTSLQDRSAHRREALQASCDLHRFLAQVRDLVNWSSSLRATMLTEEKVRDAASAQLLKGEHEAVKAEIEAREATFQTVADLGEALVQGGHFAANEIQEKLNHLLEERHQLHSSWHHKKVHLDQLIDLQFFLRDAKQIDTICNTQEVALASLEYGNTVDQVASLVKKHEGFEKLFETQEEKISLLQDHCHKLLSQNHFESDLISKRLNEVLTRRAQIRKLSILRKQKLDDALLHAQFLRDVGEAESWISEKRKKLDVEISKGDVNNLEDKIKKLQKHQAFQAELTANQGRINSIKNNADMLVEKKHKNSKDIQDSLGKLLVLWRNLLQETNEKGRGLEEAQDILEFNNQVDKVETWIRDKEMMVQAGEMGLDYEHCLALQRKLEDIDNRVDEGKIETINNLADKLIRQGRSDTQSIQQRRQNLNNKWKALQGALSEYREHLNGALEIHSFNRDVDDTLQRVSEKALAMSSNETGKNLGGVEQLQRKQDALERDMTAIEGKTKEHESECRRLIQKYPDMSSPIKAKLSELQDNWRNLHMLSKKRREALSDAYIREKFLSELKEAELWVVDSIKKIKGHDMPTNMAEAKALLELNQERKAEINGRQEHFKTLKESGLKINPIPEKELAHLDELRRTLSAAWEERRTMLSQALELQIFKNQADQVDNWLASKEAFLSNDDLGESLSSVEELIRKHEAFEKTLTAQLVKVEELEKYALDLVTGQHYDSNGIQGRLVSICNRRDRLKEATASRKRRLNDSRLLQQFLRNMYEVEGWIIQKQQVAGDESYRDPTNLQRKMQKHATFDSELIANRTRVNAICTEGENLISSGHFASMEIRVRLDELETKWRLLQEMSSLKKQRLQDAYQALLFNRTLEELEAWTEEVEMQLQSEDHGKDLQSVVNLLKRHSLLENDVHSHGEACQSLKDTALTFQNSDHFMKDEIQEKSQAVLKRYNSLQEPMQIRRDNLEDALINYRLSRDIEEEITWINDKELQINSHDFGTSLHSVQALQNKHQALDAELVSHEPVVAALVDRGQQMVRSGHFASQQIEINYSVLQEKMSQLKEQSKIRKQKLLDAYESQMFYAEANEAEVWLKEKYPLLASNDYGRDEDSVQTLMKKLEGIERELNTFQHTLERLAKLSRNLVNRSHFDSENILRKQTDIEEVYTELCTLNKRRATRLVESRKFYKFIREAEDVAEWIGDQTTVAASEDYGRDVEHVELLIQAFESFMSGLNGSEGRISSCITIGHKLLEENNPEQDQIRIRLEDTQQLWDDLKELANARQEALMGAKQVHVFDRTADETISWIQEKGGLLAAEDYGHDLDTIQTLIQKHQGFEADLAAVKEQVECVVQEAGRLSAMFPDAKDHIEVKQEEAVDAWTTLLENASQRKSKLNQAEHLQSYFDQYRHLIAWINETIAKITSPMLSQEVSGAEMLILRHQEHNAEINSRSEVLGEFYQTGRSLIQHGHFMSDEINEKIHILEQRHYFMTETWEKRKILYDQNLDTQLFKRDADLLESWIQTREPVLNDDKLGDSIWQVEELIRKHEDFEKTIEAQEEKFDTLKRITLLELAFKEQLETEEKARVAEKERLERERLEARKQREVQRITDERKKEGDRWKVNNAGETMNGDDDDFDPNMRMHDKNITHENDLVAPLRSPEALRVKNASPIDEDSDTLTVPGSPALNNSGNFSSIFGNRLKKDVKRAESMKADVYKKPKRTPSFTTRRRTQSFRKLQKLENVDQLPPVEIQGFLDRKHELQSTGKKAAVRSWKTFYTVLCGQLLCFFKDQEDFVSSKAATSPIIVFKAKCEKAFDYTKRKHVFRLCCTDGSEFLFLADTSKEMEEWVNKITFHAQLPPSLQLLSYDDNQKGSPRSELQTPVPSTVISTSSSAASTPETERKPLAPLPPVVNARKDSQLRRPIPVRPPSVDNIPYHNNHSAVDATDFGTKASPSGYPARPHSYYANGNNDWTKEAINPKSPIHPKSPGSLLTSMHSDVAPPPLPTTAPPIKSANRETWTSDYRHSAVYANIDTLKQPPPPVPNRSATLPVTTSSSQQRASESSSESEHQMPMGRKDKRSSVLSSLFRKKKATNL</sequence>
<dbReference type="GO" id="GO:0045170">
    <property type="term" value="C:spectrosome"/>
    <property type="evidence" value="ECO:0007669"/>
    <property type="project" value="UniProtKB-ARBA"/>
</dbReference>
<dbReference type="GO" id="GO:0007274">
    <property type="term" value="P:neuromuscular synaptic transmission"/>
    <property type="evidence" value="ECO:0007669"/>
    <property type="project" value="UniProtKB-ARBA"/>
</dbReference>
<dbReference type="GeneID" id="100165619"/>
<dbReference type="EnsemblMetazoa" id="XM_029489758.1">
    <property type="protein sequence ID" value="XP_029345618.1"/>
    <property type="gene ID" value="LOC100165619"/>
</dbReference>
<dbReference type="CDD" id="cd10571">
    <property type="entry name" value="PH_beta_spectrin"/>
    <property type="match status" value="1"/>
</dbReference>
<dbReference type="FunFam" id="1.20.58.60:FF:000429">
    <property type="entry name" value="Beta-H spectrin"/>
    <property type="match status" value="1"/>
</dbReference>
<evidence type="ECO:0008006" key="20">
    <source>
        <dbReference type="Google" id="ProtNLM"/>
    </source>
</evidence>
<dbReference type="InterPro" id="IPR036872">
    <property type="entry name" value="CH_dom_sf"/>
</dbReference>
<dbReference type="FunFam" id="1.20.58.60:FF:000135">
    <property type="entry name" value="Spectrin beta chain, non-erythrocytic"/>
    <property type="match status" value="1"/>
</dbReference>
<dbReference type="GO" id="GO:0045169">
    <property type="term" value="C:fusome"/>
    <property type="evidence" value="ECO:0007669"/>
    <property type="project" value="UniProtKB-ARBA"/>
</dbReference>
<dbReference type="PROSITE" id="PS00019">
    <property type="entry name" value="ACTININ_1"/>
    <property type="match status" value="1"/>
</dbReference>
<evidence type="ECO:0000256" key="6">
    <source>
        <dbReference type="ARBA" id="ARBA00022553"/>
    </source>
</evidence>
<protein>
    <recommendedName>
        <fullName evidence="20">Spectrin beta chain, non-erythrocytic 5</fullName>
    </recommendedName>
</protein>
<dbReference type="GO" id="GO:0005874">
    <property type="term" value="C:microtubule"/>
    <property type="evidence" value="ECO:0007669"/>
    <property type="project" value="UniProtKB-KW"/>
</dbReference>
<dbReference type="PROSITE" id="PS00020">
    <property type="entry name" value="ACTININ_2"/>
    <property type="match status" value="1"/>
</dbReference>
<evidence type="ECO:0000259" key="15">
    <source>
        <dbReference type="PROSITE" id="PS50002"/>
    </source>
</evidence>
<evidence type="ECO:0000256" key="5">
    <source>
        <dbReference type="ARBA" id="ARBA00022490"/>
    </source>
</evidence>
<comment type="subcellular location">
    <subcellularLocation>
        <location evidence="1">Cytoplasm</location>
        <location evidence="1">Cytoskeleton</location>
    </subcellularLocation>
</comment>
<evidence type="ECO:0000313" key="19">
    <source>
        <dbReference type="Proteomes" id="UP000007819"/>
    </source>
</evidence>
<proteinExistence type="inferred from homology"/>
<dbReference type="GO" id="GO:0005085">
    <property type="term" value="F:guanyl-nucleotide exchange factor activity"/>
    <property type="evidence" value="ECO:0007669"/>
    <property type="project" value="UniProtKB-KW"/>
</dbReference>
<feature type="domain" description="Calponin-homology (CH)" evidence="17">
    <location>
        <begin position="24"/>
        <end position="127"/>
    </location>
</feature>
<dbReference type="GO" id="GO:0005543">
    <property type="term" value="F:phospholipid binding"/>
    <property type="evidence" value="ECO:0007669"/>
    <property type="project" value="InterPro"/>
</dbReference>
<dbReference type="GO" id="GO:0007026">
    <property type="term" value="P:negative regulation of microtubule depolymerization"/>
    <property type="evidence" value="ECO:0007669"/>
    <property type="project" value="UniProtKB-ARBA"/>
</dbReference>
<dbReference type="Gene3D" id="1.10.418.10">
    <property type="entry name" value="Calponin-like domain"/>
    <property type="match status" value="2"/>
</dbReference>
<keyword evidence="6" id="KW-0597">Phosphoprotein</keyword>
<feature type="region of interest" description="Disordered" evidence="14">
    <location>
        <begin position="4030"/>
        <end position="4092"/>
    </location>
</feature>
<dbReference type="FunFam" id="1.20.58.60:FF:000145">
    <property type="entry name" value="Spectrin beta chain, non-erythrocytic"/>
    <property type="match status" value="1"/>
</dbReference>
<dbReference type="SUPFAM" id="SSF47576">
    <property type="entry name" value="Calponin-homology domain, CH-domain"/>
    <property type="match status" value="1"/>
</dbReference>
<dbReference type="InterPro" id="IPR001849">
    <property type="entry name" value="PH_domain"/>
</dbReference>
<dbReference type="Gene3D" id="2.30.30.40">
    <property type="entry name" value="SH3 Domains"/>
    <property type="match status" value="1"/>
</dbReference>
<dbReference type="InterPro" id="IPR001605">
    <property type="entry name" value="PH_dom-spectrin-type"/>
</dbReference>
<dbReference type="Gene3D" id="2.30.29.30">
    <property type="entry name" value="Pleckstrin-homology domain (PH domain)/Phosphotyrosine-binding domain (PTB)"/>
    <property type="match status" value="1"/>
</dbReference>
<evidence type="ECO:0000259" key="16">
    <source>
        <dbReference type="PROSITE" id="PS50003"/>
    </source>
</evidence>
<feature type="coiled-coil region" evidence="13">
    <location>
        <begin position="3116"/>
        <end position="3143"/>
    </location>
</feature>
<dbReference type="OrthoDB" id="9942256at2759"/>
<comment type="similarity">
    <text evidence="2">Belongs to the spectrin family.</text>
</comment>
<feature type="region of interest" description="Disordered" evidence="14">
    <location>
        <begin position="3862"/>
        <end position="3952"/>
    </location>
</feature>
<evidence type="ECO:0000256" key="9">
    <source>
        <dbReference type="ARBA" id="ARBA00022737"/>
    </source>
</evidence>
<dbReference type="FunFam" id="1.20.58.60:FF:000020">
    <property type="entry name" value="Spectrin alpha chain, non-erythrocytic 1"/>
    <property type="match status" value="2"/>
</dbReference>
<feature type="compositionally biased region" description="Basic and acidic residues" evidence="14">
    <location>
        <begin position="922"/>
        <end position="936"/>
    </location>
</feature>
<dbReference type="GO" id="GO:0016328">
    <property type="term" value="C:lateral plasma membrane"/>
    <property type="evidence" value="ECO:0007669"/>
    <property type="project" value="UniProtKB-ARBA"/>
</dbReference>
<dbReference type="GO" id="GO:0051693">
    <property type="term" value="P:actin filament capping"/>
    <property type="evidence" value="ECO:0007669"/>
    <property type="project" value="UniProtKB-KW"/>
</dbReference>
<dbReference type="FunFam" id="1.20.58.60:FF:000011">
    <property type="entry name" value="Spectrin beta chain"/>
    <property type="match status" value="1"/>
</dbReference>
<dbReference type="Pfam" id="PF00307">
    <property type="entry name" value="CH"/>
    <property type="match status" value="2"/>
</dbReference>
<dbReference type="GO" id="GO:0003779">
    <property type="term" value="F:actin binding"/>
    <property type="evidence" value="ECO:0007669"/>
    <property type="project" value="UniProtKB-KW"/>
</dbReference>
<evidence type="ECO:0000256" key="1">
    <source>
        <dbReference type="ARBA" id="ARBA00004245"/>
    </source>
</evidence>
<dbReference type="InterPro" id="IPR011993">
    <property type="entry name" value="PH-like_dom_sf"/>
</dbReference>
<keyword evidence="10" id="KW-0009">Actin-binding</keyword>
<keyword evidence="3 12" id="KW-0728">SH3 domain</keyword>
<evidence type="ECO:0000256" key="3">
    <source>
        <dbReference type="ARBA" id="ARBA00022443"/>
    </source>
</evidence>
<dbReference type="FunFam" id="2.30.30.40:FF:000279">
    <property type="entry name" value="Spectrin beta chain, non-erythrocytic"/>
    <property type="match status" value="1"/>
</dbReference>
<dbReference type="CDD" id="cd21194">
    <property type="entry name" value="CH_beta_spectrin_rpt2"/>
    <property type="match status" value="1"/>
</dbReference>
<dbReference type="InterPro" id="IPR018159">
    <property type="entry name" value="Spectrin/alpha-actinin"/>
</dbReference>
<organism evidence="18 19">
    <name type="scientific">Acyrthosiphon pisum</name>
    <name type="common">Pea aphid</name>
    <dbReference type="NCBI Taxonomy" id="7029"/>
    <lineage>
        <taxon>Eukaryota</taxon>
        <taxon>Metazoa</taxon>
        <taxon>Ecdysozoa</taxon>
        <taxon>Arthropoda</taxon>
        <taxon>Hexapoda</taxon>
        <taxon>Insecta</taxon>
        <taxon>Pterygota</taxon>
        <taxon>Neoptera</taxon>
        <taxon>Paraneoptera</taxon>
        <taxon>Hemiptera</taxon>
        <taxon>Sternorrhyncha</taxon>
        <taxon>Aphidomorpha</taxon>
        <taxon>Aphidoidea</taxon>
        <taxon>Aphididae</taxon>
        <taxon>Macrosiphini</taxon>
        <taxon>Acyrthosiphon</taxon>
    </lineage>
</organism>
<dbReference type="PROSITE" id="PS50021">
    <property type="entry name" value="CH"/>
    <property type="match status" value="2"/>
</dbReference>
<dbReference type="CDD" id="cd21193">
    <property type="entry name" value="CH_beta_spectrin_rpt1"/>
    <property type="match status" value="1"/>
</dbReference>
<dbReference type="PROSITE" id="PS50002">
    <property type="entry name" value="SH3"/>
    <property type="match status" value="1"/>
</dbReference>
<accession>A0A8R2NQH1</accession>